<feature type="transmembrane region" description="Helical" evidence="13">
    <location>
        <begin position="103"/>
        <end position="122"/>
    </location>
</feature>
<protein>
    <submittedName>
        <fullName evidence="14">Putative membrane protein</fullName>
    </submittedName>
</protein>
<sequence>MHKGRLEAFSDGVIAIIITIMVLEIKVPHGDTLEALIPLVPVFLSYILSFVYVGIYWNNHHHTMQVVKSVDGKILWGNLHLLFWLSLLPFTTGWMGENHFAQIPVIIYGVNLILAALAYYIWGNTLVTHHGHGSQIAQALGANIKGKISLVGYALGIGGSFLNPWLGFFFYILVAVMWLVPDRRMEKVIH</sequence>
<evidence type="ECO:0000256" key="3">
    <source>
        <dbReference type="ARBA" id="ARBA00022448"/>
    </source>
</evidence>
<comment type="similarity">
    <text evidence="2">Belongs to the TMEM175 family.</text>
</comment>
<evidence type="ECO:0000256" key="8">
    <source>
        <dbReference type="ARBA" id="ARBA00022989"/>
    </source>
</evidence>
<evidence type="ECO:0000256" key="2">
    <source>
        <dbReference type="ARBA" id="ARBA00006920"/>
    </source>
</evidence>
<feature type="transmembrane region" description="Helical" evidence="13">
    <location>
        <begin position="75"/>
        <end position="96"/>
    </location>
</feature>
<name>A0A4R6Y5F9_9BURK</name>
<evidence type="ECO:0000256" key="7">
    <source>
        <dbReference type="ARBA" id="ARBA00022958"/>
    </source>
</evidence>
<dbReference type="GO" id="GO:0016020">
    <property type="term" value="C:membrane"/>
    <property type="evidence" value="ECO:0007669"/>
    <property type="project" value="UniProtKB-SubCell"/>
</dbReference>
<reference evidence="14 15" key="1">
    <citation type="submission" date="2019-03" db="EMBL/GenBank/DDBJ databases">
        <title>Genomic Encyclopedia of Type Strains, Phase IV (KMG-IV): sequencing the most valuable type-strain genomes for metagenomic binning, comparative biology and taxonomic classification.</title>
        <authorList>
            <person name="Goeker M."/>
        </authorList>
    </citation>
    <scope>NUCLEOTIDE SEQUENCE [LARGE SCALE GENOMIC DNA]</scope>
    <source>
        <strain evidence="14 15">DSM 102852</strain>
    </source>
</reference>
<keyword evidence="11" id="KW-0407">Ion channel</keyword>
<comment type="subcellular location">
    <subcellularLocation>
        <location evidence="1">Membrane</location>
        <topology evidence="1">Multi-pass membrane protein</topology>
    </subcellularLocation>
</comment>
<dbReference type="PANTHER" id="PTHR31462:SF5">
    <property type="entry name" value="ENDOSOMAL_LYSOSOMAL PROTON CHANNEL TMEM175"/>
    <property type="match status" value="1"/>
</dbReference>
<organism evidence="14 15">
    <name type="scientific">Hydromonas duriensis</name>
    <dbReference type="NCBI Taxonomy" id="1527608"/>
    <lineage>
        <taxon>Bacteria</taxon>
        <taxon>Pseudomonadati</taxon>
        <taxon>Pseudomonadota</taxon>
        <taxon>Betaproteobacteria</taxon>
        <taxon>Burkholderiales</taxon>
        <taxon>Burkholderiaceae</taxon>
        <taxon>Hydromonas</taxon>
    </lineage>
</organism>
<keyword evidence="5 13" id="KW-0812">Transmembrane</keyword>
<comment type="caution">
    <text evidence="14">The sequence shown here is derived from an EMBL/GenBank/DDBJ whole genome shotgun (WGS) entry which is preliminary data.</text>
</comment>
<evidence type="ECO:0000256" key="12">
    <source>
        <dbReference type="ARBA" id="ARBA00034430"/>
    </source>
</evidence>
<dbReference type="EMBL" id="SNZE01000021">
    <property type="protein sequence ID" value="TDR30410.1"/>
    <property type="molecule type" value="Genomic_DNA"/>
</dbReference>
<proteinExistence type="inferred from homology"/>
<keyword evidence="15" id="KW-1185">Reference proteome</keyword>
<comment type="catalytic activity">
    <reaction evidence="12">
        <text>K(+)(in) = K(+)(out)</text>
        <dbReference type="Rhea" id="RHEA:29463"/>
        <dbReference type="ChEBI" id="CHEBI:29103"/>
    </reaction>
</comment>
<evidence type="ECO:0000256" key="13">
    <source>
        <dbReference type="SAM" id="Phobius"/>
    </source>
</evidence>
<keyword evidence="8 13" id="KW-1133">Transmembrane helix</keyword>
<keyword evidence="6" id="KW-0631">Potassium channel</keyword>
<evidence type="ECO:0000256" key="9">
    <source>
        <dbReference type="ARBA" id="ARBA00023065"/>
    </source>
</evidence>
<dbReference type="GO" id="GO:0015252">
    <property type="term" value="F:proton channel activity"/>
    <property type="evidence" value="ECO:0007669"/>
    <property type="project" value="InterPro"/>
</dbReference>
<dbReference type="GO" id="GO:0005267">
    <property type="term" value="F:potassium channel activity"/>
    <property type="evidence" value="ECO:0007669"/>
    <property type="project" value="UniProtKB-KW"/>
</dbReference>
<evidence type="ECO:0000256" key="4">
    <source>
        <dbReference type="ARBA" id="ARBA00022538"/>
    </source>
</evidence>
<evidence type="ECO:0000313" key="14">
    <source>
        <dbReference type="EMBL" id="TDR30410.1"/>
    </source>
</evidence>
<dbReference type="Pfam" id="PF06736">
    <property type="entry name" value="TMEM175"/>
    <property type="match status" value="1"/>
</dbReference>
<keyword evidence="10 13" id="KW-0472">Membrane</keyword>
<evidence type="ECO:0000313" key="15">
    <source>
        <dbReference type="Proteomes" id="UP000294480"/>
    </source>
</evidence>
<evidence type="ECO:0000256" key="5">
    <source>
        <dbReference type="ARBA" id="ARBA00022692"/>
    </source>
</evidence>
<evidence type="ECO:0000256" key="11">
    <source>
        <dbReference type="ARBA" id="ARBA00023303"/>
    </source>
</evidence>
<evidence type="ECO:0000256" key="1">
    <source>
        <dbReference type="ARBA" id="ARBA00004141"/>
    </source>
</evidence>
<gene>
    <name evidence="14" type="ORF">DFR44_12126</name>
</gene>
<dbReference type="Proteomes" id="UP000294480">
    <property type="component" value="Unassembled WGS sequence"/>
</dbReference>
<keyword evidence="3" id="KW-0813">Transport</keyword>
<feature type="transmembrane region" description="Helical" evidence="13">
    <location>
        <begin position="6"/>
        <end position="23"/>
    </location>
</feature>
<keyword evidence="9" id="KW-0406">Ion transport</keyword>
<dbReference type="PANTHER" id="PTHR31462">
    <property type="entry name" value="ENDOSOMAL/LYSOSOMAL POTASSIUM CHANNEL TMEM175"/>
    <property type="match status" value="1"/>
</dbReference>
<dbReference type="RefSeq" id="WP_133621189.1">
    <property type="nucleotide sequence ID" value="NZ_SNZE01000021.1"/>
</dbReference>
<accession>A0A4R6Y5F9</accession>
<keyword evidence="4" id="KW-0633">Potassium transport</keyword>
<dbReference type="OrthoDB" id="7626281at2"/>
<dbReference type="InterPro" id="IPR010617">
    <property type="entry name" value="TMEM175-like"/>
</dbReference>
<feature type="transmembrane region" description="Helical" evidence="13">
    <location>
        <begin position="35"/>
        <end position="55"/>
    </location>
</feature>
<evidence type="ECO:0000256" key="6">
    <source>
        <dbReference type="ARBA" id="ARBA00022826"/>
    </source>
</evidence>
<dbReference type="AlphaFoldDB" id="A0A4R6Y5F9"/>
<evidence type="ECO:0000256" key="10">
    <source>
        <dbReference type="ARBA" id="ARBA00023136"/>
    </source>
</evidence>
<keyword evidence="7" id="KW-0630">Potassium</keyword>